<keyword evidence="3" id="KW-1185">Reference proteome</keyword>
<proteinExistence type="predicted"/>
<accession>A0A9X1YEB5</accession>
<evidence type="ECO:0000313" key="3">
    <source>
        <dbReference type="Proteomes" id="UP001139516"/>
    </source>
</evidence>
<evidence type="ECO:0000313" key="2">
    <source>
        <dbReference type="EMBL" id="MCK8787097.1"/>
    </source>
</evidence>
<feature type="coiled-coil region" evidence="1">
    <location>
        <begin position="28"/>
        <end position="62"/>
    </location>
</feature>
<organism evidence="2 3">
    <name type="scientific">Roseomonas acroporae</name>
    <dbReference type="NCBI Taxonomy" id="2937791"/>
    <lineage>
        <taxon>Bacteria</taxon>
        <taxon>Pseudomonadati</taxon>
        <taxon>Pseudomonadota</taxon>
        <taxon>Alphaproteobacteria</taxon>
        <taxon>Acetobacterales</taxon>
        <taxon>Roseomonadaceae</taxon>
        <taxon>Roseomonas</taxon>
    </lineage>
</organism>
<sequence>MADVAAIAGIVGAVAAVGGTVMSVQAANTQAKAQRSAAAAQAQQYEQQQLAAETAAKQQEARTRANLNRNLRAQDAIIAAGGRDIDSPTANALAGYSTESAMYDITNARITGDLSSAQYGTAAQRALATGNTQADATMAAGYTQAVSSAATAADRSVKAYNLLSNAYGGKTKS</sequence>
<dbReference type="RefSeq" id="WP_248669152.1">
    <property type="nucleotide sequence ID" value="NZ_JALPRX010000105.1"/>
</dbReference>
<dbReference type="AlphaFoldDB" id="A0A9X1YEB5"/>
<dbReference type="EMBL" id="JALPRX010000105">
    <property type="protein sequence ID" value="MCK8787097.1"/>
    <property type="molecule type" value="Genomic_DNA"/>
</dbReference>
<dbReference type="Proteomes" id="UP001139516">
    <property type="component" value="Unassembled WGS sequence"/>
</dbReference>
<keyword evidence="1" id="KW-0175">Coiled coil</keyword>
<evidence type="ECO:0000256" key="1">
    <source>
        <dbReference type="SAM" id="Coils"/>
    </source>
</evidence>
<reference evidence="2" key="1">
    <citation type="submission" date="2022-04" db="EMBL/GenBank/DDBJ databases">
        <title>Roseomonas acroporae sp. nov., isolated from coral Acropora digitifera.</title>
        <authorList>
            <person name="Sun H."/>
        </authorList>
    </citation>
    <scope>NUCLEOTIDE SEQUENCE</scope>
    <source>
        <strain evidence="2">NAR14</strain>
    </source>
</reference>
<name>A0A9X1YEB5_9PROT</name>
<protein>
    <submittedName>
        <fullName evidence="2">Uncharacterized protein</fullName>
    </submittedName>
</protein>
<gene>
    <name evidence="2" type="ORF">M0638_22230</name>
</gene>
<comment type="caution">
    <text evidence="2">The sequence shown here is derived from an EMBL/GenBank/DDBJ whole genome shotgun (WGS) entry which is preliminary data.</text>
</comment>